<reference evidence="2" key="1">
    <citation type="submission" date="2018-01" db="EMBL/GenBank/DDBJ databases">
        <title>An insight into the sialome of Amazonian anophelines.</title>
        <authorList>
            <person name="Ribeiro J.M."/>
            <person name="Scarpassa V."/>
            <person name="Calvo E."/>
        </authorList>
    </citation>
    <scope>NUCLEOTIDE SEQUENCE</scope>
</reference>
<protein>
    <submittedName>
        <fullName evidence="2">Uncharacterized protein</fullName>
    </submittedName>
</protein>
<proteinExistence type="predicted"/>
<sequence length="83" mass="9963">MRRGLGEKHSPNDLKSRMMIIHHVQHISFVLSVFRPAIPFRPRHSTLREREENRKKYAGPIPRRPQHNSYLFKSSQFMLHFEA</sequence>
<feature type="region of interest" description="Disordered" evidence="1">
    <location>
        <begin position="45"/>
        <end position="65"/>
    </location>
</feature>
<dbReference type="EMBL" id="GGFL01005751">
    <property type="protein sequence ID" value="MBW69929.1"/>
    <property type="molecule type" value="Transcribed_RNA"/>
</dbReference>
<organism evidence="2">
    <name type="scientific">Anopheles darlingi</name>
    <name type="common">Mosquito</name>
    <dbReference type="NCBI Taxonomy" id="43151"/>
    <lineage>
        <taxon>Eukaryota</taxon>
        <taxon>Metazoa</taxon>
        <taxon>Ecdysozoa</taxon>
        <taxon>Arthropoda</taxon>
        <taxon>Hexapoda</taxon>
        <taxon>Insecta</taxon>
        <taxon>Pterygota</taxon>
        <taxon>Neoptera</taxon>
        <taxon>Endopterygota</taxon>
        <taxon>Diptera</taxon>
        <taxon>Nematocera</taxon>
        <taxon>Culicoidea</taxon>
        <taxon>Culicidae</taxon>
        <taxon>Anophelinae</taxon>
        <taxon>Anopheles</taxon>
    </lineage>
</organism>
<dbReference type="AlphaFoldDB" id="A0A2M4CXD5"/>
<evidence type="ECO:0000256" key="1">
    <source>
        <dbReference type="SAM" id="MobiDB-lite"/>
    </source>
</evidence>
<feature type="compositionally biased region" description="Basic and acidic residues" evidence="1">
    <location>
        <begin position="46"/>
        <end position="55"/>
    </location>
</feature>
<accession>A0A2M4CXD5</accession>
<evidence type="ECO:0000313" key="2">
    <source>
        <dbReference type="EMBL" id="MBW69929.1"/>
    </source>
</evidence>
<name>A0A2M4CXD5_ANODA</name>